<evidence type="ECO:0000313" key="1">
    <source>
        <dbReference type="EMBL" id="MFC5910798.1"/>
    </source>
</evidence>
<gene>
    <name evidence="1" type="ORF">ACFP3V_26785</name>
</gene>
<dbReference type="Proteomes" id="UP001596174">
    <property type="component" value="Unassembled WGS sequence"/>
</dbReference>
<accession>A0ABW1G9G2</accession>
<evidence type="ECO:0000313" key="2">
    <source>
        <dbReference type="Proteomes" id="UP001596174"/>
    </source>
</evidence>
<comment type="caution">
    <text evidence="1">The sequence shown here is derived from an EMBL/GenBank/DDBJ whole genome shotgun (WGS) entry which is preliminary data.</text>
</comment>
<organism evidence="1 2">
    <name type="scientific">Streptacidiphilus monticola</name>
    <dbReference type="NCBI Taxonomy" id="2161674"/>
    <lineage>
        <taxon>Bacteria</taxon>
        <taxon>Bacillati</taxon>
        <taxon>Actinomycetota</taxon>
        <taxon>Actinomycetes</taxon>
        <taxon>Kitasatosporales</taxon>
        <taxon>Streptomycetaceae</taxon>
        <taxon>Streptacidiphilus</taxon>
    </lineage>
</organism>
<dbReference type="EMBL" id="JBHSQJ010000137">
    <property type="protein sequence ID" value="MFC5910798.1"/>
    <property type="molecule type" value="Genomic_DNA"/>
</dbReference>
<proteinExistence type="predicted"/>
<protein>
    <submittedName>
        <fullName evidence="1">Uncharacterized protein</fullName>
    </submittedName>
</protein>
<reference evidence="2" key="1">
    <citation type="journal article" date="2019" name="Int. J. Syst. Evol. Microbiol.">
        <title>The Global Catalogue of Microorganisms (GCM) 10K type strain sequencing project: providing services to taxonomists for standard genome sequencing and annotation.</title>
        <authorList>
            <consortium name="The Broad Institute Genomics Platform"/>
            <consortium name="The Broad Institute Genome Sequencing Center for Infectious Disease"/>
            <person name="Wu L."/>
            <person name="Ma J."/>
        </authorList>
    </citation>
    <scope>NUCLEOTIDE SEQUENCE [LARGE SCALE GENOMIC DNA]</scope>
    <source>
        <strain evidence="2">JCM 4816</strain>
    </source>
</reference>
<keyword evidence="2" id="KW-1185">Reference proteome</keyword>
<name>A0ABW1G9G2_9ACTN</name>
<dbReference type="RefSeq" id="WP_380588615.1">
    <property type="nucleotide sequence ID" value="NZ_JBHSQJ010000137.1"/>
</dbReference>
<sequence length="125" mass="12728">MAAVLFVVDELDSRAGCGSVDPTDPANYSTVAIRNDTSTVVAVDRCEGSDCRPDEARSVLAPGGELQVDAACGVSGAAATSWRITTPSGGLIGFIVVATPMKHDGLVYPVSHVVASRAVASTPQP</sequence>